<organism evidence="1 2">
    <name type="scientific">Candidatus Manganitrophus noduliformans</name>
    <dbReference type="NCBI Taxonomy" id="2606439"/>
    <lineage>
        <taxon>Bacteria</taxon>
        <taxon>Pseudomonadati</taxon>
        <taxon>Nitrospirota</taxon>
        <taxon>Nitrospiria</taxon>
        <taxon>Candidatus Troglogloeales</taxon>
        <taxon>Candidatus Manganitrophaceae</taxon>
        <taxon>Candidatus Manganitrophus</taxon>
    </lineage>
</organism>
<dbReference type="AlphaFoldDB" id="A0A7X6DR29"/>
<proteinExistence type="predicted"/>
<protein>
    <recommendedName>
        <fullName evidence="3">TRASH domain-containing protein</fullName>
    </recommendedName>
</protein>
<comment type="caution">
    <text evidence="1">The sequence shown here is derived from an EMBL/GenBank/DDBJ whole genome shotgun (WGS) entry which is preliminary data.</text>
</comment>
<dbReference type="Proteomes" id="UP000534783">
    <property type="component" value="Unassembled WGS sequence"/>
</dbReference>
<sequence>MTRLLFTLLVITLLTFLLGRFLGRFLYRRPAGSAARVDAGDALVQDPNCLTYLSKKGALEAKQGGVTHYFCGPACAEAFEKKKAGKESGGGK</sequence>
<keyword evidence="2" id="KW-1185">Reference proteome</keyword>
<dbReference type="RefSeq" id="WP_168060848.1">
    <property type="nucleotide sequence ID" value="NZ_VTOW01000002.1"/>
</dbReference>
<evidence type="ECO:0000313" key="2">
    <source>
        <dbReference type="Proteomes" id="UP000534783"/>
    </source>
</evidence>
<reference evidence="1 2" key="1">
    <citation type="journal article" date="2020" name="Nature">
        <title>Bacterial chemolithoautotrophy via manganese oxidation.</title>
        <authorList>
            <person name="Yu H."/>
            <person name="Leadbetter J.R."/>
        </authorList>
    </citation>
    <scope>NUCLEOTIDE SEQUENCE [LARGE SCALE GENOMIC DNA]</scope>
    <source>
        <strain evidence="1 2">Mn-1</strain>
    </source>
</reference>
<gene>
    <name evidence="1" type="ORF">MNODULE_13950</name>
</gene>
<dbReference type="EMBL" id="VTOW01000002">
    <property type="protein sequence ID" value="NKE71847.1"/>
    <property type="molecule type" value="Genomic_DNA"/>
</dbReference>
<evidence type="ECO:0008006" key="3">
    <source>
        <dbReference type="Google" id="ProtNLM"/>
    </source>
</evidence>
<name>A0A7X6DR29_9BACT</name>
<evidence type="ECO:0000313" key="1">
    <source>
        <dbReference type="EMBL" id="NKE71847.1"/>
    </source>
</evidence>
<accession>A0A7X6DR29</accession>